<evidence type="ECO:0000256" key="2">
    <source>
        <dbReference type="SAM" id="Phobius"/>
    </source>
</evidence>
<keyword evidence="2" id="KW-1133">Transmembrane helix</keyword>
<feature type="compositionally biased region" description="Low complexity" evidence="1">
    <location>
        <begin position="289"/>
        <end position="315"/>
    </location>
</feature>
<dbReference type="AlphaFoldDB" id="A0A0H2ZTZ7"/>
<evidence type="ECO:0000313" key="4">
    <source>
        <dbReference type="Proteomes" id="UP000001574"/>
    </source>
</evidence>
<proteinExistence type="predicted"/>
<feature type="transmembrane region" description="Helical" evidence="2">
    <location>
        <begin position="147"/>
        <end position="168"/>
    </location>
</feature>
<dbReference type="HOGENOM" id="CLU_699841_0_0_11"/>
<keyword evidence="2" id="KW-0812">Transmembrane</keyword>
<accession>A0A0H2ZTZ7</accession>
<feature type="region of interest" description="Disordered" evidence="1">
    <location>
        <begin position="13"/>
        <end position="47"/>
    </location>
</feature>
<feature type="compositionally biased region" description="Low complexity" evidence="1">
    <location>
        <begin position="26"/>
        <end position="42"/>
    </location>
</feature>
<keyword evidence="2" id="KW-0472">Membrane</keyword>
<evidence type="ECO:0008006" key="5">
    <source>
        <dbReference type="Google" id="ProtNLM"/>
    </source>
</evidence>
<name>A0A0H2ZTZ7_MYCA1</name>
<organism evidence="3 4">
    <name type="scientific">Mycobacterium avium (strain 104)</name>
    <dbReference type="NCBI Taxonomy" id="243243"/>
    <lineage>
        <taxon>Bacteria</taxon>
        <taxon>Bacillati</taxon>
        <taxon>Actinomycetota</taxon>
        <taxon>Actinomycetes</taxon>
        <taxon>Mycobacteriales</taxon>
        <taxon>Mycobacteriaceae</taxon>
        <taxon>Mycobacterium</taxon>
        <taxon>Mycobacterium avium complex (MAC)</taxon>
    </lineage>
</organism>
<gene>
    <name evidence="3" type="ordered locus">MAV_0261</name>
</gene>
<evidence type="ECO:0000256" key="1">
    <source>
        <dbReference type="SAM" id="MobiDB-lite"/>
    </source>
</evidence>
<protein>
    <recommendedName>
        <fullName evidence="5">DUF2637 domain-containing protein</fullName>
    </recommendedName>
</protein>
<feature type="transmembrane region" description="Helical" evidence="2">
    <location>
        <begin position="180"/>
        <end position="201"/>
    </location>
</feature>
<dbReference type="EMBL" id="CP000479">
    <property type="protein sequence ID" value="ABK65284.1"/>
    <property type="molecule type" value="Genomic_DNA"/>
</dbReference>
<feature type="transmembrane region" description="Helical" evidence="2">
    <location>
        <begin position="87"/>
        <end position="106"/>
    </location>
</feature>
<dbReference type="Proteomes" id="UP000001574">
    <property type="component" value="Chromosome"/>
</dbReference>
<feature type="transmembrane region" description="Helical" evidence="2">
    <location>
        <begin position="112"/>
        <end position="135"/>
    </location>
</feature>
<sequence length="394" mass="41409">MCFQTRDLHVYPGFEGADESKPNPGSATSRATSTATTPATSTVAVDQPEWSAGAASVAVDQPVRPVPPFPQVKAYDEEKYMNSDRKAFTRLLLGCTTVSLAGNVAYAVERGAVTPVSIALAAVAPILLPVGVHFIPKAARVRRGARFVVTVAVIVAAVAAFVLSFEALSGLMRMRGHDGWTAYLLPVAIDVLAAAAAYALVVEPDAVREEAPVTQRVEAPAMRDAEPAPTATQTPSVRDAELATHTDATPEEPATQPDALRDADTEEIPVTCSDSRDAAAKQGTESSTTRRLAAVPTPRPAATQTAASPATQTATNRDADDDAQLLRRATQLVEAGRTKAPVDAAHRVLRGKSAGETNRDLASETGLTESAVQRIWTAARELDATAEEPEPAFA</sequence>
<evidence type="ECO:0000313" key="3">
    <source>
        <dbReference type="EMBL" id="ABK65284.1"/>
    </source>
</evidence>
<reference evidence="3 4" key="1">
    <citation type="submission" date="2006-10" db="EMBL/GenBank/DDBJ databases">
        <authorList>
            <person name="Fleischmann R.D."/>
            <person name="Dodson R.J."/>
            <person name="Haft D.H."/>
            <person name="Merkel J.S."/>
            <person name="Nelson W.C."/>
            <person name="Fraser C.M."/>
        </authorList>
    </citation>
    <scope>NUCLEOTIDE SEQUENCE [LARGE SCALE GENOMIC DNA]</scope>
    <source>
        <strain evidence="3 4">104</strain>
    </source>
</reference>
<dbReference type="KEGG" id="mav:MAV_0261"/>
<feature type="region of interest" description="Disordered" evidence="1">
    <location>
        <begin position="209"/>
        <end position="322"/>
    </location>
</feature>